<reference evidence="2 3" key="1">
    <citation type="submission" date="2019-12" db="EMBL/GenBank/DDBJ databases">
        <title>Mucilaginibacter sp. HME9299 genome sequencing and assembly.</title>
        <authorList>
            <person name="Kang H."/>
            <person name="Kim H."/>
            <person name="Joh K."/>
        </authorList>
    </citation>
    <scope>NUCLEOTIDE SEQUENCE [LARGE SCALE GENOMIC DNA]</scope>
    <source>
        <strain evidence="2 3">HME9299</strain>
    </source>
</reference>
<organism evidence="2 3">
    <name type="scientific">Mucilaginibacter aquatilis</name>
    <dbReference type="NCBI Taxonomy" id="1517760"/>
    <lineage>
        <taxon>Bacteria</taxon>
        <taxon>Pseudomonadati</taxon>
        <taxon>Bacteroidota</taxon>
        <taxon>Sphingobacteriia</taxon>
        <taxon>Sphingobacteriales</taxon>
        <taxon>Sphingobacteriaceae</taxon>
        <taxon>Mucilaginibacter</taxon>
    </lineage>
</organism>
<feature type="domain" description="Endonuclease GajA/Old nuclease/RecF-like AAA" evidence="1">
    <location>
        <begin position="64"/>
        <end position="523"/>
    </location>
</feature>
<comment type="caution">
    <text evidence="2">The sequence shown here is derived from an EMBL/GenBank/DDBJ whole genome shotgun (WGS) entry which is preliminary data.</text>
</comment>
<keyword evidence="3" id="KW-1185">Reference proteome</keyword>
<dbReference type="InterPro" id="IPR041685">
    <property type="entry name" value="AAA_GajA/Old/RecF-like"/>
</dbReference>
<dbReference type="Proteomes" id="UP000434850">
    <property type="component" value="Unassembled WGS sequence"/>
</dbReference>
<dbReference type="GO" id="GO:0006302">
    <property type="term" value="P:double-strand break repair"/>
    <property type="evidence" value="ECO:0007669"/>
    <property type="project" value="TreeGrafter"/>
</dbReference>
<evidence type="ECO:0000313" key="2">
    <source>
        <dbReference type="EMBL" id="MVN91474.1"/>
    </source>
</evidence>
<dbReference type="OrthoDB" id="997844at2"/>
<evidence type="ECO:0000259" key="1">
    <source>
        <dbReference type="Pfam" id="PF13175"/>
    </source>
</evidence>
<accession>A0A6I4IQN8</accession>
<dbReference type="GO" id="GO:0000731">
    <property type="term" value="P:DNA synthesis involved in DNA repair"/>
    <property type="evidence" value="ECO:0007669"/>
    <property type="project" value="TreeGrafter"/>
</dbReference>
<dbReference type="InterPro" id="IPR027417">
    <property type="entry name" value="P-loop_NTPase"/>
</dbReference>
<sequence length="628" mass="73906">MDEHTTNLIGIKLGSKYGVLSDQILCFDQRFDIRINHNASKTFITIAQREDLIKDFFGQNIIYVTGIVGKNGVGKSTTLRYLRDLFIKDKKELDEREQDIVFFKDGGVIKVYINQYARADIEIDNETGLPLEEVYYRDYPKVLDRIKNLTTIYYSNSLETDFFEKESVNYYNVSTGFLKEQIGKINQAVRSKKIRTLGGVKRFRYTELKRQVEFLRAFNELQRRPDIPFKRIDAIAVNIHTLSRNDVDRLRSYLIENIERVTDNMSLPEGFVRDLSDRLSATLSEFGKRIEFRYEHGTDPLQGRFYENLTLFLLRSILQDNVLIDLLIQQQEHFIQLIDIFREGQEFLDHDNSRYGRLIDNLRGLFEDLQRRATEKNEKRSKKQLPILAKLTDIEALEVYFRRHWPEFEKDKHSLTLRTNSDLFSEFFERHYSTALDLPFMNMRWPSLSAGEESLIAYFSRLFAILKDIRSDNVLMLIDEGDLYFHPEWQRDYVHFLLEFLNSELIRPNGIHLILTTHSPFIISDLPRENIILLEKSEDDLGFSNVRVSRPEKRTLGGNIHTLFTENFFLGESTVSSFARQKIQDEIIAPILSSDRFDIRKVQQLIDRVGEPVLKRILEERLSKRLNG</sequence>
<dbReference type="Pfam" id="PF13175">
    <property type="entry name" value="AAA_15"/>
    <property type="match status" value="1"/>
</dbReference>
<dbReference type="RefSeq" id="WP_157541717.1">
    <property type="nucleotide sequence ID" value="NZ_WQLA01000003.1"/>
</dbReference>
<protein>
    <submittedName>
        <fullName evidence="2">AAA family ATPase</fullName>
    </submittedName>
</protein>
<dbReference type="SUPFAM" id="SSF52540">
    <property type="entry name" value="P-loop containing nucleoside triphosphate hydrolases"/>
    <property type="match status" value="1"/>
</dbReference>
<evidence type="ECO:0000313" key="3">
    <source>
        <dbReference type="Proteomes" id="UP000434850"/>
    </source>
</evidence>
<dbReference type="EMBL" id="WQLA01000003">
    <property type="protein sequence ID" value="MVN91474.1"/>
    <property type="molecule type" value="Genomic_DNA"/>
</dbReference>
<name>A0A6I4IQN8_9SPHI</name>
<dbReference type="AlphaFoldDB" id="A0A6I4IQN8"/>
<dbReference type="Gene3D" id="3.40.50.300">
    <property type="entry name" value="P-loop containing nucleotide triphosphate hydrolases"/>
    <property type="match status" value="1"/>
</dbReference>
<gene>
    <name evidence="2" type="ORF">GO816_10095</name>
</gene>
<dbReference type="PANTHER" id="PTHR32182">
    <property type="entry name" value="DNA REPLICATION AND REPAIR PROTEIN RECF"/>
    <property type="match status" value="1"/>
</dbReference>
<proteinExistence type="predicted"/>
<dbReference type="PANTHER" id="PTHR32182:SF23">
    <property type="entry name" value="ATP BINDING PROTEIN"/>
    <property type="match status" value="1"/>
</dbReference>